<accession>A0A5B8CSR4</accession>
<dbReference type="PIRSF" id="PIRSF002599">
    <property type="entry name" value="Cold_shock_A"/>
    <property type="match status" value="1"/>
</dbReference>
<evidence type="ECO:0000313" key="3">
    <source>
        <dbReference type="Proteomes" id="UP000311008"/>
    </source>
</evidence>
<dbReference type="InterPro" id="IPR012156">
    <property type="entry name" value="Cold_shock_CspA"/>
</dbReference>
<dbReference type="GO" id="GO:0003676">
    <property type="term" value="F:nucleic acid binding"/>
    <property type="evidence" value="ECO:0007669"/>
    <property type="project" value="InterPro"/>
</dbReference>
<protein>
    <submittedName>
        <fullName evidence="2">DUF1294 domain-containing protein</fullName>
    </submittedName>
</protein>
<dbReference type="OrthoDB" id="72963at2"/>
<reference evidence="3" key="1">
    <citation type="journal article" date="2019" name="ISME J.">
        <title>Evolution in action: habitat transition from sediment to the pelagial leads to genome streamlining in Methylophilaceae.</title>
        <authorList>
            <person name="Salcher M."/>
            <person name="Schaefle D."/>
            <person name="Kaspar M."/>
            <person name="Neuenschwander S.M."/>
            <person name="Ghai R."/>
        </authorList>
    </citation>
    <scope>NUCLEOTIDE SEQUENCE [LARGE SCALE GENOMIC DNA]</scope>
    <source>
        <strain evidence="3">MMS-M-51</strain>
    </source>
</reference>
<dbReference type="Proteomes" id="UP000311008">
    <property type="component" value="Chromosome"/>
</dbReference>
<feature type="transmembrane region" description="Helical" evidence="1">
    <location>
        <begin position="71"/>
        <end position="89"/>
    </location>
</feature>
<keyword evidence="1" id="KW-0472">Membrane</keyword>
<name>A0A5B8CSR4_9PROT</name>
<sequence>MSLPAWLFCFYLLLNLITIIVYYLDKRAARQKERRVSETTLHLLALLGGWPGAIVAQQLFRHKTQKRVFKVVFWLTVLLHCAAIAWLIAEHDLGRTLL</sequence>
<keyword evidence="3" id="KW-1185">Reference proteome</keyword>
<feature type="transmembrane region" description="Helical" evidence="1">
    <location>
        <begin position="6"/>
        <end position="24"/>
    </location>
</feature>
<evidence type="ECO:0000313" key="2">
    <source>
        <dbReference type="EMBL" id="QDC44116.1"/>
    </source>
</evidence>
<dbReference type="KEGG" id="mmec:FIU01_05990"/>
<keyword evidence="1" id="KW-0812">Transmembrane</keyword>
<dbReference type="InterPro" id="IPR010718">
    <property type="entry name" value="DUF1294"/>
</dbReference>
<organism evidence="2 3">
    <name type="scientific">Methylophilus medardicus</name>
    <dbReference type="NCBI Taxonomy" id="2588534"/>
    <lineage>
        <taxon>Bacteria</taxon>
        <taxon>Pseudomonadati</taxon>
        <taxon>Pseudomonadota</taxon>
        <taxon>Betaproteobacteria</taxon>
        <taxon>Nitrosomonadales</taxon>
        <taxon>Methylophilaceae</taxon>
        <taxon>Methylophilus</taxon>
    </lineage>
</organism>
<gene>
    <name evidence="2" type="ORF">FIU01_05990</name>
</gene>
<dbReference type="AlphaFoldDB" id="A0A5B8CSR4"/>
<dbReference type="RefSeq" id="WP_140003452.1">
    <property type="nucleotide sequence ID" value="NZ_CP040946.1"/>
</dbReference>
<keyword evidence="1" id="KW-1133">Transmembrane helix</keyword>
<dbReference type="Pfam" id="PF06961">
    <property type="entry name" value="DUF1294"/>
    <property type="match status" value="1"/>
</dbReference>
<dbReference type="EMBL" id="CP040946">
    <property type="protein sequence ID" value="QDC44116.1"/>
    <property type="molecule type" value="Genomic_DNA"/>
</dbReference>
<proteinExistence type="predicted"/>
<evidence type="ECO:0000256" key="1">
    <source>
        <dbReference type="SAM" id="Phobius"/>
    </source>
</evidence>